<evidence type="ECO:0000256" key="7">
    <source>
        <dbReference type="ARBA" id="ARBA00022833"/>
    </source>
</evidence>
<evidence type="ECO:0000256" key="2">
    <source>
        <dbReference type="ARBA" id="ARBA00006991"/>
    </source>
</evidence>
<dbReference type="PROSITE" id="PS50804">
    <property type="entry name" value="SCAN_BOX"/>
    <property type="match status" value="1"/>
</dbReference>
<dbReference type="SUPFAM" id="SSF57667">
    <property type="entry name" value="beta-beta-alpha zinc fingers"/>
    <property type="match status" value="3"/>
</dbReference>
<dbReference type="Proteomes" id="UP000472272">
    <property type="component" value="Chromosome 2"/>
</dbReference>
<keyword evidence="10" id="KW-0804">Transcription</keyword>
<proteinExistence type="inferred from homology"/>
<dbReference type="KEGG" id="pmua:114592233"/>
<comment type="subcellular location">
    <subcellularLocation>
        <location evidence="1">Nucleus</location>
    </subcellularLocation>
</comment>
<reference evidence="16" key="3">
    <citation type="submission" date="2025-09" db="UniProtKB">
        <authorList>
            <consortium name="Ensembl"/>
        </authorList>
    </citation>
    <scope>IDENTIFICATION</scope>
</reference>
<dbReference type="PANTHER" id="PTHR23226">
    <property type="entry name" value="ZINC FINGER AND SCAN DOMAIN-CONTAINING"/>
    <property type="match status" value="1"/>
</dbReference>
<dbReference type="FunFam" id="3.30.160.60:FF:000642">
    <property type="entry name" value="Zinc finger with KRAB and SCAN domains 2"/>
    <property type="match status" value="1"/>
</dbReference>
<dbReference type="PANTHER" id="PTHR23226:SF423">
    <property type="entry name" value="C2H2-TYPE DOMAIN-CONTAINING PROTEIN"/>
    <property type="match status" value="1"/>
</dbReference>
<keyword evidence="7" id="KW-0862">Zinc</keyword>
<keyword evidence="4" id="KW-0479">Metal-binding</keyword>
<evidence type="ECO:0000256" key="4">
    <source>
        <dbReference type="ARBA" id="ARBA00022723"/>
    </source>
</evidence>
<evidence type="ECO:0000256" key="13">
    <source>
        <dbReference type="SAM" id="MobiDB-lite"/>
    </source>
</evidence>
<feature type="domain" description="SCAN box" evidence="15">
    <location>
        <begin position="148"/>
        <end position="229"/>
    </location>
</feature>
<organism evidence="16 17">
    <name type="scientific">Podarcis muralis</name>
    <name type="common">Wall lizard</name>
    <name type="synonym">Lacerta muralis</name>
    <dbReference type="NCBI Taxonomy" id="64176"/>
    <lineage>
        <taxon>Eukaryota</taxon>
        <taxon>Metazoa</taxon>
        <taxon>Chordata</taxon>
        <taxon>Craniata</taxon>
        <taxon>Vertebrata</taxon>
        <taxon>Euteleostomi</taxon>
        <taxon>Lepidosauria</taxon>
        <taxon>Squamata</taxon>
        <taxon>Bifurcata</taxon>
        <taxon>Unidentata</taxon>
        <taxon>Episquamata</taxon>
        <taxon>Laterata</taxon>
        <taxon>Lacertibaenia</taxon>
        <taxon>Lacertidae</taxon>
        <taxon>Podarcis</taxon>
    </lineage>
</organism>
<dbReference type="FunFam" id="3.30.160.60:FF:000478">
    <property type="entry name" value="Zinc finger protein 133"/>
    <property type="match status" value="2"/>
</dbReference>
<dbReference type="FunFam" id="3.30.160.60:FF:000052">
    <property type="entry name" value="zinc finger protein 546 isoform X1"/>
    <property type="match status" value="1"/>
</dbReference>
<feature type="domain" description="C2H2-type" evidence="14">
    <location>
        <begin position="423"/>
        <end position="450"/>
    </location>
</feature>
<dbReference type="InterPro" id="IPR036236">
    <property type="entry name" value="Znf_C2H2_sf"/>
</dbReference>
<dbReference type="GeneTree" id="ENSGT00940000159965"/>
<dbReference type="SUPFAM" id="SSF47353">
    <property type="entry name" value="Retrovirus capsid dimerization domain-like"/>
    <property type="match status" value="1"/>
</dbReference>
<dbReference type="GO" id="GO:0000978">
    <property type="term" value="F:RNA polymerase II cis-regulatory region sequence-specific DNA binding"/>
    <property type="evidence" value="ECO:0007669"/>
    <property type="project" value="TreeGrafter"/>
</dbReference>
<name>A0A670HNS5_PODMU</name>
<feature type="domain" description="C2H2-type" evidence="14">
    <location>
        <begin position="507"/>
        <end position="534"/>
    </location>
</feature>
<dbReference type="Pfam" id="PF02023">
    <property type="entry name" value="SCAN"/>
    <property type="match status" value="1"/>
</dbReference>
<dbReference type="SMART" id="SM00355">
    <property type="entry name" value="ZnF_C2H2"/>
    <property type="match status" value="6"/>
</dbReference>
<evidence type="ECO:0000256" key="9">
    <source>
        <dbReference type="ARBA" id="ARBA00023015"/>
    </source>
</evidence>
<keyword evidence="11" id="KW-0539">Nucleus</keyword>
<dbReference type="GO" id="GO:0000981">
    <property type="term" value="F:DNA-binding transcription factor activity, RNA polymerase II-specific"/>
    <property type="evidence" value="ECO:0007669"/>
    <property type="project" value="TreeGrafter"/>
</dbReference>
<evidence type="ECO:0000256" key="8">
    <source>
        <dbReference type="ARBA" id="ARBA00022843"/>
    </source>
</evidence>
<evidence type="ECO:0000256" key="10">
    <source>
        <dbReference type="ARBA" id="ARBA00023163"/>
    </source>
</evidence>
<dbReference type="AlphaFoldDB" id="A0A670HNS5"/>
<evidence type="ECO:0000313" key="17">
    <source>
        <dbReference type="Proteomes" id="UP000472272"/>
    </source>
</evidence>
<feature type="compositionally biased region" description="Basic and acidic residues" evidence="13">
    <location>
        <begin position="263"/>
        <end position="295"/>
    </location>
</feature>
<keyword evidence="6 12" id="KW-0863">Zinc-finger</keyword>
<accession>A0A670HNS5</accession>
<dbReference type="InterPro" id="IPR013087">
    <property type="entry name" value="Znf_C2H2_type"/>
</dbReference>
<dbReference type="Pfam" id="PF00096">
    <property type="entry name" value="zf-C2H2"/>
    <property type="match status" value="6"/>
</dbReference>
<dbReference type="GO" id="GO:0008270">
    <property type="term" value="F:zinc ion binding"/>
    <property type="evidence" value="ECO:0007669"/>
    <property type="project" value="UniProtKB-KW"/>
</dbReference>
<feature type="domain" description="C2H2-type" evidence="14">
    <location>
        <begin position="451"/>
        <end position="478"/>
    </location>
</feature>
<feature type="region of interest" description="Disordered" evidence="13">
    <location>
        <begin position="257"/>
        <end position="322"/>
    </location>
</feature>
<evidence type="ECO:0000256" key="3">
    <source>
        <dbReference type="ARBA" id="ARBA00022499"/>
    </source>
</evidence>
<keyword evidence="5" id="KW-0677">Repeat</keyword>
<dbReference type="Ensembl" id="ENSPMRT00000001248.1">
    <property type="protein sequence ID" value="ENSPMRP00000001181.1"/>
    <property type="gene ID" value="ENSPMRG00000000873.1"/>
</dbReference>
<dbReference type="RefSeq" id="XP_028576097.1">
    <property type="nucleotide sequence ID" value="XM_028720264.1"/>
</dbReference>
<reference evidence="16 17" key="1">
    <citation type="journal article" date="2019" name="Proc. Natl. Acad. Sci. U.S.A.">
        <title>Regulatory changes in pterin and carotenoid genes underlie balanced color polymorphisms in the wall lizard.</title>
        <authorList>
            <person name="Andrade P."/>
            <person name="Pinho C."/>
            <person name="Perez I de Lanuza G."/>
            <person name="Afonso S."/>
            <person name="Brejcha J."/>
            <person name="Rubin C.J."/>
            <person name="Wallerman O."/>
            <person name="Pereira P."/>
            <person name="Sabatino S.J."/>
            <person name="Bellati A."/>
            <person name="Pellitteri-Rosa D."/>
            <person name="Bosakova Z."/>
            <person name="Bunikis I."/>
            <person name="Carretero M.A."/>
            <person name="Feiner N."/>
            <person name="Marsik P."/>
            <person name="Pauperio F."/>
            <person name="Salvi D."/>
            <person name="Soler L."/>
            <person name="While G.M."/>
            <person name="Uller T."/>
            <person name="Font E."/>
            <person name="Andersson L."/>
            <person name="Carneiro M."/>
        </authorList>
    </citation>
    <scope>NUCLEOTIDE SEQUENCE</scope>
</reference>
<feature type="domain" description="C2H2-type" evidence="14">
    <location>
        <begin position="395"/>
        <end position="422"/>
    </location>
</feature>
<evidence type="ECO:0000313" key="16">
    <source>
        <dbReference type="Ensembl" id="ENSPMRP00000001181.1"/>
    </source>
</evidence>
<dbReference type="FunFam" id="1.10.4020.10:FF:000001">
    <property type="entry name" value="zinc finger protein 263 isoform X1"/>
    <property type="match status" value="1"/>
</dbReference>
<evidence type="ECO:0000259" key="15">
    <source>
        <dbReference type="PROSITE" id="PS50804"/>
    </source>
</evidence>
<feature type="domain" description="C2H2-type" evidence="14">
    <location>
        <begin position="479"/>
        <end position="506"/>
    </location>
</feature>
<reference evidence="16" key="2">
    <citation type="submission" date="2025-08" db="UniProtKB">
        <authorList>
            <consortium name="Ensembl"/>
        </authorList>
    </citation>
    <scope>IDENTIFICATION</scope>
</reference>
<evidence type="ECO:0000256" key="1">
    <source>
        <dbReference type="ARBA" id="ARBA00004123"/>
    </source>
</evidence>
<evidence type="ECO:0000259" key="14">
    <source>
        <dbReference type="PROSITE" id="PS50157"/>
    </source>
</evidence>
<keyword evidence="9" id="KW-0805">Transcription regulation</keyword>
<gene>
    <name evidence="16" type="primary">LOC114592233</name>
</gene>
<feature type="domain" description="C2H2-type" evidence="14">
    <location>
        <begin position="367"/>
        <end position="394"/>
    </location>
</feature>
<keyword evidence="17" id="KW-1185">Reference proteome</keyword>
<feature type="region of interest" description="Disordered" evidence="13">
    <location>
        <begin position="1"/>
        <end position="44"/>
    </location>
</feature>
<dbReference type="Gene3D" id="3.30.160.60">
    <property type="entry name" value="Classic Zinc Finger"/>
    <property type="match status" value="6"/>
</dbReference>
<dbReference type="CDD" id="cd07936">
    <property type="entry name" value="SCAN"/>
    <property type="match status" value="1"/>
</dbReference>
<evidence type="ECO:0000256" key="11">
    <source>
        <dbReference type="ARBA" id="ARBA00023242"/>
    </source>
</evidence>
<dbReference type="InterPro" id="IPR003309">
    <property type="entry name" value="SCAN_dom"/>
</dbReference>
<dbReference type="FunFam" id="3.30.160.60:FF:002063">
    <property type="entry name" value="RB associated KRAB zinc finger"/>
    <property type="match status" value="1"/>
</dbReference>
<dbReference type="GeneID" id="114592233"/>
<feature type="compositionally biased region" description="Polar residues" evidence="13">
    <location>
        <begin position="1"/>
        <end position="10"/>
    </location>
</feature>
<dbReference type="GO" id="GO:0005634">
    <property type="term" value="C:nucleus"/>
    <property type="evidence" value="ECO:0007669"/>
    <property type="project" value="UniProtKB-SubCell"/>
</dbReference>
<evidence type="ECO:0000256" key="5">
    <source>
        <dbReference type="ARBA" id="ARBA00022737"/>
    </source>
</evidence>
<dbReference type="InterPro" id="IPR038269">
    <property type="entry name" value="SCAN_sf"/>
</dbReference>
<keyword evidence="8" id="KW-0832">Ubl conjugation</keyword>
<dbReference type="PROSITE" id="PS00028">
    <property type="entry name" value="ZINC_FINGER_C2H2_1"/>
    <property type="match status" value="6"/>
</dbReference>
<evidence type="ECO:0000256" key="6">
    <source>
        <dbReference type="ARBA" id="ARBA00022771"/>
    </source>
</evidence>
<dbReference type="OMA" id="HFQDAQM"/>
<evidence type="ECO:0000256" key="12">
    <source>
        <dbReference type="PROSITE-ProRule" id="PRU00042"/>
    </source>
</evidence>
<dbReference type="Gene3D" id="1.10.4020.10">
    <property type="entry name" value="DNA breaking-rejoining enzymes"/>
    <property type="match status" value="1"/>
</dbReference>
<dbReference type="FunFam" id="3.30.160.60:FF:000303">
    <property type="entry name" value="Zinc finger protein 41"/>
    <property type="match status" value="1"/>
</dbReference>
<dbReference type="SMART" id="SM00431">
    <property type="entry name" value="SCAN"/>
    <property type="match status" value="1"/>
</dbReference>
<keyword evidence="3" id="KW-1017">Isopeptide bond</keyword>
<dbReference type="OrthoDB" id="10004641at2759"/>
<comment type="similarity">
    <text evidence="2">Belongs to the krueppel C2H2-type zinc-finger protein family.</text>
</comment>
<dbReference type="PROSITE" id="PS50157">
    <property type="entry name" value="ZINC_FINGER_C2H2_2"/>
    <property type="match status" value="6"/>
</dbReference>
<sequence>MTTDYESSSAFGLHFQDAQMGLKRETQEEPAAAPQPGSEEMGEALRRQWTALSVKSEPDVGLWSHQYEAQLQEFMKTNRAPCSGQGIPPLPETVLCVDAKVVAAEQLAQILPCAQKPSQHDSMVQGHKRERHDILNEEAAVSSDVPCQHFRQLRYQEAEGPREVCSQLRDLCHRWLKPERNTKEQILELVILEQFLAVLPQEMESWVKERGPETCSQAVDLAEDFLQRQQDAKKEEEQEHFHVITVSFPDDEQALLETSQSQSHREIKQEDERDCRSPTGDEHMNGVHLDEAELRKLKKSSGDQRGSNKRKEKTTQRRRENSVLCQAGGIGGQPRIPTGESRDVPAVCEESSSDATAHDAFLGDEPYTCSACGKAFRLKSSLKRHWRSHTGEKPYTCLDCGRSFSWRSSLTTHQRTHMSEKQYKCSKCGKTFRWSQNLTRHWSIHTGEKPYKCSDCGSSFNRSQNLITHRRIHTGEKPYKCLDCGSTFNRSQSLITHQKTHAGEKLYICSDCGKTFNRSQSLIAHQRLHTGEKLYMLRMKGELAGKMQPPQTRVESHTADMI</sequence>
<protein>
    <submittedName>
        <fullName evidence="16">Zinc finger and SCAN domain-containing protein 31-like</fullName>
    </submittedName>
</protein>